<feature type="compositionally biased region" description="Polar residues" evidence="1">
    <location>
        <begin position="314"/>
        <end position="327"/>
    </location>
</feature>
<feature type="compositionally biased region" description="Basic residues" evidence="1">
    <location>
        <begin position="142"/>
        <end position="151"/>
    </location>
</feature>
<evidence type="ECO:0000256" key="1">
    <source>
        <dbReference type="SAM" id="MobiDB-lite"/>
    </source>
</evidence>
<evidence type="ECO:0000259" key="2">
    <source>
        <dbReference type="Pfam" id="PF12763"/>
    </source>
</evidence>
<protein>
    <recommendedName>
        <fullName evidence="2">EH domain-containing protein</fullName>
    </recommendedName>
</protein>
<name>A0A0C2TRC0_AMAMK</name>
<dbReference type="InParanoid" id="A0A0C2TRC0"/>
<organism evidence="3 4">
    <name type="scientific">Amanita muscaria (strain Koide BX008)</name>
    <dbReference type="NCBI Taxonomy" id="946122"/>
    <lineage>
        <taxon>Eukaryota</taxon>
        <taxon>Fungi</taxon>
        <taxon>Dikarya</taxon>
        <taxon>Basidiomycota</taxon>
        <taxon>Agaricomycotina</taxon>
        <taxon>Agaricomycetes</taxon>
        <taxon>Agaricomycetidae</taxon>
        <taxon>Agaricales</taxon>
        <taxon>Pluteineae</taxon>
        <taxon>Amanitaceae</taxon>
        <taxon>Amanita</taxon>
    </lineage>
</organism>
<evidence type="ECO:0000313" key="3">
    <source>
        <dbReference type="EMBL" id="KIL69839.1"/>
    </source>
</evidence>
<gene>
    <name evidence="3" type="ORF">M378DRAFT_97897</name>
</gene>
<dbReference type="SUPFAM" id="SSF47473">
    <property type="entry name" value="EF-hand"/>
    <property type="match status" value="1"/>
</dbReference>
<feature type="region of interest" description="Disordered" evidence="1">
    <location>
        <begin position="306"/>
        <end position="410"/>
    </location>
</feature>
<dbReference type="HOGENOM" id="CLU_024941_0_0_1"/>
<dbReference type="Gene3D" id="1.10.238.10">
    <property type="entry name" value="EF-hand"/>
    <property type="match status" value="1"/>
</dbReference>
<proteinExistence type="predicted"/>
<feature type="compositionally biased region" description="Basic and acidic residues" evidence="1">
    <location>
        <begin position="580"/>
        <end position="592"/>
    </location>
</feature>
<sequence length="604" mass="66630">MPSATLQAKIARFESRISPPTMLDLSSNRSSDGSESLLETPISPTTAMALPPAVQFTPLKAQKPPTPRQLSPSPSPPNLGRKTSLIDLKDWVVEDEFAETEHGPHRRRNGRHHAKLLNHPSNGAPQNALTAPLIKLDSPPKVKPKPKHLMSKRITADTDAPILPPRRPEHTLRSVASSSSLQSSSTSYMYPSRRNDSLTVDARHTYPPTLEASLRPKASSGHAPASSISSFHSVSLSSDTDSSTPSHIATFPIELEQERDFSVKSYGSDSVSLSESYEEVPSIIVASPATERLINLDWGRASAQRKFQHPTLPLRSSPSPKPTTGMQTPLPRSLPPKVPPSTSTPPIIRPSLSSSSTSTLSNTLNSNMSRRVPPPPSRSSDRSSVRSNATSESSFSVTYPTYQSNQNKPVTLPQTITTLQPSLVHKTRRPTPIPPKARKRYEDVFDANVIHLRKVEKQRKVKPALLSPPEARKIRQAAGWRGLSIDLTTAAVDHPMASKAKESRNHDDEESVDKAVGSNEVLEGCIVRCVWMRSSLDKSRLRDIWNECDTEKKGVLDKESFVRGMWRIDEELRRAHTEPLKFARSAGRKEAPPRPLPRIKPILT</sequence>
<dbReference type="AlphaFoldDB" id="A0A0C2TRC0"/>
<feature type="compositionally biased region" description="Low complexity" evidence="1">
    <location>
        <begin position="344"/>
        <end position="371"/>
    </location>
</feature>
<keyword evidence="4" id="KW-1185">Reference proteome</keyword>
<dbReference type="InterPro" id="IPR000261">
    <property type="entry name" value="EH_dom"/>
</dbReference>
<dbReference type="EMBL" id="KN818225">
    <property type="protein sequence ID" value="KIL69839.1"/>
    <property type="molecule type" value="Genomic_DNA"/>
</dbReference>
<dbReference type="InterPro" id="IPR011992">
    <property type="entry name" value="EF-hand-dom_pair"/>
</dbReference>
<feature type="compositionally biased region" description="Low complexity" evidence="1">
    <location>
        <begin position="174"/>
        <end position="187"/>
    </location>
</feature>
<feature type="compositionally biased region" description="Polar residues" evidence="1">
    <location>
        <begin position="388"/>
        <end position="410"/>
    </location>
</feature>
<dbReference type="Pfam" id="PF12763">
    <property type="entry name" value="EH"/>
    <property type="match status" value="1"/>
</dbReference>
<feature type="compositionally biased region" description="Pro residues" evidence="1">
    <location>
        <begin position="332"/>
        <end position="343"/>
    </location>
</feature>
<dbReference type="STRING" id="946122.A0A0C2TRC0"/>
<dbReference type="Proteomes" id="UP000054549">
    <property type="component" value="Unassembled WGS sequence"/>
</dbReference>
<feature type="domain" description="EH" evidence="2">
    <location>
        <begin position="518"/>
        <end position="566"/>
    </location>
</feature>
<accession>A0A0C2TRC0</accession>
<feature type="region of interest" description="Disordered" evidence="1">
    <location>
        <begin position="580"/>
        <end position="604"/>
    </location>
</feature>
<feature type="region of interest" description="Disordered" evidence="1">
    <location>
        <begin position="495"/>
        <end position="514"/>
    </location>
</feature>
<dbReference type="OrthoDB" id="10045710at2759"/>
<feature type="region of interest" description="Disordered" evidence="1">
    <location>
        <begin position="17"/>
        <end position="83"/>
    </location>
</feature>
<feature type="compositionally biased region" description="Polar residues" evidence="1">
    <location>
        <begin position="24"/>
        <end position="34"/>
    </location>
</feature>
<reference evidence="3 4" key="1">
    <citation type="submission" date="2014-04" db="EMBL/GenBank/DDBJ databases">
        <title>Evolutionary Origins and Diversification of the Mycorrhizal Mutualists.</title>
        <authorList>
            <consortium name="DOE Joint Genome Institute"/>
            <consortium name="Mycorrhizal Genomics Consortium"/>
            <person name="Kohler A."/>
            <person name="Kuo A."/>
            <person name="Nagy L.G."/>
            <person name="Floudas D."/>
            <person name="Copeland A."/>
            <person name="Barry K.W."/>
            <person name="Cichocki N."/>
            <person name="Veneault-Fourrey C."/>
            <person name="LaButti K."/>
            <person name="Lindquist E.A."/>
            <person name="Lipzen A."/>
            <person name="Lundell T."/>
            <person name="Morin E."/>
            <person name="Murat C."/>
            <person name="Riley R."/>
            <person name="Ohm R."/>
            <person name="Sun H."/>
            <person name="Tunlid A."/>
            <person name="Henrissat B."/>
            <person name="Grigoriev I.V."/>
            <person name="Hibbett D.S."/>
            <person name="Martin F."/>
        </authorList>
    </citation>
    <scope>NUCLEOTIDE SEQUENCE [LARGE SCALE GENOMIC DNA]</scope>
    <source>
        <strain evidence="3 4">Koide BX008</strain>
    </source>
</reference>
<feature type="region of interest" description="Disordered" evidence="1">
    <location>
        <begin position="135"/>
        <end position="200"/>
    </location>
</feature>
<evidence type="ECO:0000313" key="4">
    <source>
        <dbReference type="Proteomes" id="UP000054549"/>
    </source>
</evidence>